<evidence type="ECO:0000256" key="8">
    <source>
        <dbReference type="ARBA" id="ARBA00022490"/>
    </source>
</evidence>
<dbReference type="GO" id="GO:0005737">
    <property type="term" value="C:cytoplasm"/>
    <property type="evidence" value="ECO:0007669"/>
    <property type="project" value="UniProtKB-SubCell"/>
</dbReference>
<dbReference type="AlphaFoldDB" id="A0AAN6T7P3"/>
<evidence type="ECO:0000256" key="7">
    <source>
        <dbReference type="ARBA" id="ARBA00020088"/>
    </source>
</evidence>
<evidence type="ECO:0000256" key="3">
    <source>
        <dbReference type="ARBA" id="ARBA00004496"/>
    </source>
</evidence>
<protein>
    <recommendedName>
        <fullName evidence="7">Thiamine-triphosphatase</fullName>
        <ecNumber evidence="6">3.6.1.28</ecNumber>
    </recommendedName>
</protein>
<evidence type="ECO:0000256" key="13">
    <source>
        <dbReference type="ARBA" id="ARBA00048194"/>
    </source>
</evidence>
<keyword evidence="10" id="KW-0378">Hydrolase</keyword>
<keyword evidence="16" id="KW-1185">Reference proteome</keyword>
<name>A0AAN6T7P3_9PEZI</name>
<dbReference type="GO" id="GO:0006772">
    <property type="term" value="P:thiamine metabolic process"/>
    <property type="evidence" value="ECO:0007669"/>
    <property type="project" value="InterPro"/>
</dbReference>
<gene>
    <name evidence="15" type="ORF">N656DRAFT_564786</name>
</gene>
<evidence type="ECO:0000256" key="10">
    <source>
        <dbReference type="ARBA" id="ARBA00022801"/>
    </source>
</evidence>
<evidence type="ECO:0000256" key="12">
    <source>
        <dbReference type="ARBA" id="ARBA00022990"/>
    </source>
</evidence>
<feature type="domain" description="CYTH" evidence="14">
    <location>
        <begin position="41"/>
        <end position="243"/>
    </location>
</feature>
<reference evidence="15" key="1">
    <citation type="journal article" date="2023" name="Mol. Phylogenet. Evol.">
        <title>Genome-scale phylogeny and comparative genomics of the fungal order Sordariales.</title>
        <authorList>
            <person name="Hensen N."/>
            <person name="Bonometti L."/>
            <person name="Westerberg I."/>
            <person name="Brannstrom I.O."/>
            <person name="Guillou S."/>
            <person name="Cros-Aarteil S."/>
            <person name="Calhoun S."/>
            <person name="Haridas S."/>
            <person name="Kuo A."/>
            <person name="Mondo S."/>
            <person name="Pangilinan J."/>
            <person name="Riley R."/>
            <person name="LaButti K."/>
            <person name="Andreopoulos B."/>
            <person name="Lipzen A."/>
            <person name="Chen C."/>
            <person name="Yan M."/>
            <person name="Daum C."/>
            <person name="Ng V."/>
            <person name="Clum A."/>
            <person name="Steindorff A."/>
            <person name="Ohm R.A."/>
            <person name="Martin F."/>
            <person name="Silar P."/>
            <person name="Natvig D.O."/>
            <person name="Lalanne C."/>
            <person name="Gautier V."/>
            <person name="Ament-Velasquez S.L."/>
            <person name="Kruys A."/>
            <person name="Hutchinson M.I."/>
            <person name="Powell A.J."/>
            <person name="Barry K."/>
            <person name="Miller A.N."/>
            <person name="Grigoriev I.V."/>
            <person name="Debuchy R."/>
            <person name="Gladieux P."/>
            <person name="Hiltunen Thoren M."/>
            <person name="Johannesson H."/>
        </authorList>
    </citation>
    <scope>NUCLEOTIDE SEQUENCE</scope>
    <source>
        <strain evidence="15">CBS 508.74</strain>
    </source>
</reference>
<comment type="function">
    <text evidence="2">Hydrolase highly specific for thiamine triphosphate (ThTP).</text>
</comment>
<dbReference type="Pfam" id="PF01928">
    <property type="entry name" value="CYTH"/>
    <property type="match status" value="1"/>
</dbReference>
<dbReference type="EC" id="3.6.1.28" evidence="6"/>
<evidence type="ECO:0000256" key="2">
    <source>
        <dbReference type="ARBA" id="ARBA00002106"/>
    </source>
</evidence>
<dbReference type="PROSITE" id="PS51707">
    <property type="entry name" value="CYTH"/>
    <property type="match status" value="1"/>
</dbReference>
<organism evidence="15 16">
    <name type="scientific">Canariomyces notabilis</name>
    <dbReference type="NCBI Taxonomy" id="2074819"/>
    <lineage>
        <taxon>Eukaryota</taxon>
        <taxon>Fungi</taxon>
        <taxon>Dikarya</taxon>
        <taxon>Ascomycota</taxon>
        <taxon>Pezizomycotina</taxon>
        <taxon>Sordariomycetes</taxon>
        <taxon>Sordariomycetidae</taxon>
        <taxon>Sordariales</taxon>
        <taxon>Chaetomiaceae</taxon>
        <taxon>Canariomyces</taxon>
    </lineage>
</organism>
<dbReference type="InterPro" id="IPR033469">
    <property type="entry name" value="CYTH-like_dom_sf"/>
</dbReference>
<evidence type="ECO:0000256" key="1">
    <source>
        <dbReference type="ARBA" id="ARBA00001946"/>
    </source>
</evidence>
<keyword evidence="12" id="KW-0007">Acetylation</keyword>
<dbReference type="CDD" id="cd07758">
    <property type="entry name" value="ThTPase"/>
    <property type="match status" value="1"/>
</dbReference>
<dbReference type="Gene3D" id="2.40.320.10">
    <property type="entry name" value="Hypothetical Protein Pfu-838710-001"/>
    <property type="match status" value="1"/>
</dbReference>
<dbReference type="InterPro" id="IPR039582">
    <property type="entry name" value="THTPA"/>
</dbReference>
<proteinExistence type="inferred from homology"/>
<evidence type="ECO:0000256" key="9">
    <source>
        <dbReference type="ARBA" id="ARBA00022723"/>
    </source>
</evidence>
<dbReference type="GO" id="GO:0050333">
    <property type="term" value="F:thiamine triphosphate phosphatase activity"/>
    <property type="evidence" value="ECO:0007669"/>
    <property type="project" value="UniProtKB-EC"/>
</dbReference>
<evidence type="ECO:0000256" key="5">
    <source>
        <dbReference type="ARBA" id="ARBA00011245"/>
    </source>
</evidence>
<dbReference type="GO" id="GO:0042357">
    <property type="term" value="P:thiamine diphosphate metabolic process"/>
    <property type="evidence" value="ECO:0007669"/>
    <property type="project" value="TreeGrafter"/>
</dbReference>
<comment type="subcellular location">
    <subcellularLocation>
        <location evidence="3">Cytoplasm</location>
    </subcellularLocation>
</comment>
<sequence>MPLKLLRPRPTLFRVSLAPCRTITTSRPLSEEGPVSKNKTILEVERKFPRLAVPSLTQHHQQNPKFSSIQPLPTRQIHDIYYDTPTRQLCSHGAWIRLRDGKWEAKLRRGGDFVNSRFEELTGEAEIVRSVRSILGSQYQSTTGDSIGDRKDRGGRVPNRMEDFGLEKMAEFVTTREAWMCDGEFKVVRDRMDFGHEVGEVELQAEIEVDVDSDKLLLWRHVKEREMERMDCRVKAFMERYAWAFDWSGGEPKGKLTAYFEMVKKKRRKARAGCEGTE</sequence>
<comment type="subunit">
    <text evidence="5">Monomer.</text>
</comment>
<evidence type="ECO:0000313" key="15">
    <source>
        <dbReference type="EMBL" id="KAK4106992.1"/>
    </source>
</evidence>
<dbReference type="EMBL" id="MU853389">
    <property type="protein sequence ID" value="KAK4106992.1"/>
    <property type="molecule type" value="Genomic_DNA"/>
</dbReference>
<reference evidence="15" key="2">
    <citation type="submission" date="2023-05" db="EMBL/GenBank/DDBJ databases">
        <authorList>
            <consortium name="Lawrence Berkeley National Laboratory"/>
            <person name="Steindorff A."/>
            <person name="Hensen N."/>
            <person name="Bonometti L."/>
            <person name="Westerberg I."/>
            <person name="Brannstrom I.O."/>
            <person name="Guillou S."/>
            <person name="Cros-Aarteil S."/>
            <person name="Calhoun S."/>
            <person name="Haridas S."/>
            <person name="Kuo A."/>
            <person name="Mondo S."/>
            <person name="Pangilinan J."/>
            <person name="Riley R."/>
            <person name="Labutti K."/>
            <person name="Andreopoulos B."/>
            <person name="Lipzen A."/>
            <person name="Chen C."/>
            <person name="Yanf M."/>
            <person name="Daum C."/>
            <person name="Ng V."/>
            <person name="Clum A."/>
            <person name="Ohm R."/>
            <person name="Martin F."/>
            <person name="Silar P."/>
            <person name="Natvig D."/>
            <person name="Lalanne C."/>
            <person name="Gautier V."/>
            <person name="Ament-Velasquez S.L."/>
            <person name="Kruys A."/>
            <person name="Hutchinson M.I."/>
            <person name="Powell A.J."/>
            <person name="Barry K."/>
            <person name="Miller A.N."/>
            <person name="Grigoriev I.V."/>
            <person name="Debuchy R."/>
            <person name="Gladieux P."/>
            <person name="Thoren M.H."/>
            <person name="Johannesson H."/>
        </authorList>
    </citation>
    <scope>NUCLEOTIDE SEQUENCE</scope>
    <source>
        <strain evidence="15">CBS 508.74</strain>
    </source>
</reference>
<keyword evidence="8" id="KW-0963">Cytoplasm</keyword>
<evidence type="ECO:0000256" key="6">
    <source>
        <dbReference type="ARBA" id="ARBA00012378"/>
    </source>
</evidence>
<dbReference type="RefSeq" id="XP_064664562.1">
    <property type="nucleotide sequence ID" value="XM_064810111.1"/>
</dbReference>
<dbReference type="InterPro" id="IPR012177">
    <property type="entry name" value="ThTPase_euk"/>
</dbReference>
<dbReference type="SUPFAM" id="SSF55154">
    <property type="entry name" value="CYTH-like phosphatases"/>
    <property type="match status" value="1"/>
</dbReference>
<dbReference type="PANTHER" id="PTHR14586">
    <property type="entry name" value="THIAMINE-TRIPHOSPHATASE"/>
    <property type="match status" value="1"/>
</dbReference>
<keyword evidence="11" id="KW-0460">Magnesium</keyword>
<evidence type="ECO:0000313" key="16">
    <source>
        <dbReference type="Proteomes" id="UP001302812"/>
    </source>
</evidence>
<dbReference type="GeneID" id="89934235"/>
<dbReference type="PANTHER" id="PTHR14586:SF1">
    <property type="entry name" value="THIAMINE-TRIPHOSPHATASE"/>
    <property type="match status" value="1"/>
</dbReference>
<evidence type="ECO:0000256" key="4">
    <source>
        <dbReference type="ARBA" id="ARBA00008181"/>
    </source>
</evidence>
<keyword evidence="9" id="KW-0479">Metal-binding</keyword>
<comment type="catalytic activity">
    <reaction evidence="13">
        <text>thiamine triphosphate + H2O = thiamine diphosphate + phosphate + H(+)</text>
        <dbReference type="Rhea" id="RHEA:11744"/>
        <dbReference type="ChEBI" id="CHEBI:15377"/>
        <dbReference type="ChEBI" id="CHEBI:15378"/>
        <dbReference type="ChEBI" id="CHEBI:43474"/>
        <dbReference type="ChEBI" id="CHEBI:58937"/>
        <dbReference type="ChEBI" id="CHEBI:58938"/>
        <dbReference type="EC" id="3.6.1.28"/>
    </reaction>
</comment>
<dbReference type="Proteomes" id="UP001302812">
    <property type="component" value="Unassembled WGS sequence"/>
</dbReference>
<comment type="similarity">
    <text evidence="4">Belongs to the ThTPase family.</text>
</comment>
<evidence type="ECO:0000256" key="11">
    <source>
        <dbReference type="ARBA" id="ARBA00022842"/>
    </source>
</evidence>
<comment type="caution">
    <text evidence="15">The sequence shown here is derived from an EMBL/GenBank/DDBJ whole genome shotgun (WGS) entry which is preliminary data.</text>
</comment>
<dbReference type="GO" id="GO:0000287">
    <property type="term" value="F:magnesium ion binding"/>
    <property type="evidence" value="ECO:0007669"/>
    <property type="project" value="TreeGrafter"/>
</dbReference>
<evidence type="ECO:0000259" key="14">
    <source>
        <dbReference type="PROSITE" id="PS51707"/>
    </source>
</evidence>
<comment type="cofactor">
    <cofactor evidence="1">
        <name>Mg(2+)</name>
        <dbReference type="ChEBI" id="CHEBI:18420"/>
    </cofactor>
</comment>
<accession>A0AAN6T7P3</accession>
<dbReference type="InterPro" id="IPR023577">
    <property type="entry name" value="CYTH_domain"/>
</dbReference>